<evidence type="ECO:0000256" key="1">
    <source>
        <dbReference type="ARBA" id="ARBA00022729"/>
    </source>
</evidence>
<evidence type="ECO:0000313" key="5">
    <source>
        <dbReference type="Proteomes" id="UP000094147"/>
    </source>
</evidence>
<dbReference type="InterPro" id="IPR051686">
    <property type="entry name" value="Lipoprotein_DolP"/>
</dbReference>
<feature type="signal peptide" evidence="2">
    <location>
        <begin position="1"/>
        <end position="30"/>
    </location>
</feature>
<dbReference type="KEGG" id="ksd:KS2013_1774"/>
<evidence type="ECO:0000256" key="2">
    <source>
        <dbReference type="SAM" id="SignalP"/>
    </source>
</evidence>
<dbReference type="AlphaFoldDB" id="A0A1B3BCK0"/>
<feature type="domain" description="BON" evidence="3">
    <location>
        <begin position="31"/>
        <end position="100"/>
    </location>
</feature>
<organism evidence="4 5">
    <name type="scientific">Kangiella sediminilitoris</name>
    <dbReference type="NCBI Taxonomy" id="1144748"/>
    <lineage>
        <taxon>Bacteria</taxon>
        <taxon>Pseudomonadati</taxon>
        <taxon>Pseudomonadota</taxon>
        <taxon>Gammaproteobacteria</taxon>
        <taxon>Kangiellales</taxon>
        <taxon>Kangiellaceae</taxon>
        <taxon>Kangiella</taxon>
    </lineage>
</organism>
<dbReference type="InterPro" id="IPR014004">
    <property type="entry name" value="Transpt-assoc_nodulatn_dom_bac"/>
</dbReference>
<dbReference type="Proteomes" id="UP000094147">
    <property type="component" value="Chromosome"/>
</dbReference>
<feature type="domain" description="BON" evidence="3">
    <location>
        <begin position="108"/>
        <end position="175"/>
    </location>
</feature>
<dbReference type="PATRIC" id="fig|1144748.3.peg.1789"/>
<feature type="chain" id="PRO_5008544162" evidence="2">
    <location>
        <begin position="31"/>
        <end position="175"/>
    </location>
</feature>
<dbReference type="EMBL" id="CP012418">
    <property type="protein sequence ID" value="AOE50483.1"/>
    <property type="molecule type" value="Genomic_DNA"/>
</dbReference>
<dbReference type="OrthoDB" id="9783990at2"/>
<name>A0A1B3BCK0_9GAMM</name>
<evidence type="ECO:0000313" key="4">
    <source>
        <dbReference type="EMBL" id="AOE50483.1"/>
    </source>
</evidence>
<dbReference type="Pfam" id="PF04972">
    <property type="entry name" value="BON"/>
    <property type="match status" value="2"/>
</dbReference>
<gene>
    <name evidence="4" type="ORF">KS2013_1774</name>
</gene>
<accession>A0A1B3BCK0</accession>
<dbReference type="PANTHER" id="PTHR34606">
    <property type="entry name" value="BON DOMAIN-CONTAINING PROTEIN"/>
    <property type="match status" value="1"/>
</dbReference>
<evidence type="ECO:0000259" key="3">
    <source>
        <dbReference type="PROSITE" id="PS50914"/>
    </source>
</evidence>
<reference evidence="5" key="1">
    <citation type="submission" date="2015-08" db="EMBL/GenBank/DDBJ databases">
        <authorList>
            <person name="Kim K.M."/>
        </authorList>
    </citation>
    <scope>NUCLEOTIDE SEQUENCE [LARGE SCALE GENOMIC DNA]</scope>
    <source>
        <strain evidence="5">KCTC 23892</strain>
    </source>
</reference>
<proteinExistence type="predicted"/>
<dbReference type="SMART" id="SM00749">
    <property type="entry name" value="BON"/>
    <property type="match status" value="1"/>
</dbReference>
<sequence length="175" mass="19331" precursor="true">MTFQKLFRITLIAIATVTVLPACTTFGTIAEDNSIESRVRTLTDAIEAKNQPAFIGVDSHNLYVLIYGQVPTQAVKNTVTNEVRDIPEIRKIFNELRVADPEKVSTMSDSWITTKVKSSLAAEKGLDSKRINVVTEAGEVFLMGLVTREEGDKAALVARNISGVKKVIKIFEYIN</sequence>
<keyword evidence="5" id="KW-1185">Reference proteome</keyword>
<dbReference type="STRING" id="1144748.KS2013_1774"/>
<keyword evidence="1 2" id="KW-0732">Signal</keyword>
<dbReference type="RefSeq" id="WP_068992735.1">
    <property type="nucleotide sequence ID" value="NZ_CP012418.1"/>
</dbReference>
<dbReference type="PROSITE" id="PS50914">
    <property type="entry name" value="BON"/>
    <property type="match status" value="2"/>
</dbReference>
<protein>
    <submittedName>
        <fullName evidence="4">Transport-associated protein</fullName>
    </submittedName>
</protein>
<dbReference type="PANTHER" id="PTHR34606:SF4">
    <property type="entry name" value="OUTER MEMBRANE LIPOPROTEIN DOLP"/>
    <property type="match status" value="1"/>
</dbReference>
<dbReference type="InterPro" id="IPR007055">
    <property type="entry name" value="BON_dom"/>
</dbReference>